<sequence>MVDNADKMAVLQEVLIVVADDEEQWVMTNVLIARELKKEEMPIPRTPYHDDILMRLEYLKNVIYNGGTRSLDMFILTPIVFL</sequence>
<keyword evidence="2" id="KW-1185">Reference proteome</keyword>
<comment type="caution">
    <text evidence="1">The sequence shown here is derived from an EMBL/GenBank/DDBJ whole genome shotgun (WGS) entry which is preliminary data.</text>
</comment>
<evidence type="ECO:0000313" key="1">
    <source>
        <dbReference type="EMBL" id="DAD29439.1"/>
    </source>
</evidence>
<proteinExistence type="predicted"/>
<dbReference type="AlphaFoldDB" id="A0A822YDV8"/>
<reference evidence="1 2" key="1">
    <citation type="journal article" date="2020" name="Mol. Biol. Evol.">
        <title>Distinct Expression and Methylation Patterns for Genes with Different Fates following a Single Whole-Genome Duplication in Flowering Plants.</title>
        <authorList>
            <person name="Shi T."/>
            <person name="Rahmani R.S."/>
            <person name="Gugger P.F."/>
            <person name="Wang M."/>
            <person name="Li H."/>
            <person name="Zhang Y."/>
            <person name="Li Z."/>
            <person name="Wang Q."/>
            <person name="Van de Peer Y."/>
            <person name="Marchal K."/>
            <person name="Chen J."/>
        </authorList>
    </citation>
    <scope>NUCLEOTIDE SEQUENCE [LARGE SCALE GENOMIC DNA]</scope>
    <source>
        <tissue evidence="1">Leaf</tissue>
    </source>
</reference>
<evidence type="ECO:0000313" key="2">
    <source>
        <dbReference type="Proteomes" id="UP000607653"/>
    </source>
</evidence>
<dbReference type="EMBL" id="DUZY01000002">
    <property type="protein sequence ID" value="DAD29439.1"/>
    <property type="molecule type" value="Genomic_DNA"/>
</dbReference>
<accession>A0A822YDV8</accession>
<name>A0A822YDV8_NELNU</name>
<organism evidence="1 2">
    <name type="scientific">Nelumbo nucifera</name>
    <name type="common">Sacred lotus</name>
    <dbReference type="NCBI Taxonomy" id="4432"/>
    <lineage>
        <taxon>Eukaryota</taxon>
        <taxon>Viridiplantae</taxon>
        <taxon>Streptophyta</taxon>
        <taxon>Embryophyta</taxon>
        <taxon>Tracheophyta</taxon>
        <taxon>Spermatophyta</taxon>
        <taxon>Magnoliopsida</taxon>
        <taxon>Proteales</taxon>
        <taxon>Nelumbonaceae</taxon>
        <taxon>Nelumbo</taxon>
    </lineage>
</organism>
<dbReference type="Proteomes" id="UP000607653">
    <property type="component" value="Unassembled WGS sequence"/>
</dbReference>
<gene>
    <name evidence="1" type="ORF">HUJ06_030907</name>
</gene>
<protein>
    <submittedName>
        <fullName evidence="1">Uncharacterized protein</fullName>
    </submittedName>
</protein>